<dbReference type="CDD" id="cd00082">
    <property type="entry name" value="HisKA"/>
    <property type="match status" value="1"/>
</dbReference>
<dbReference type="SMART" id="SM00065">
    <property type="entry name" value="GAF"/>
    <property type="match status" value="1"/>
</dbReference>
<feature type="transmembrane region" description="Helical" evidence="6">
    <location>
        <begin position="42"/>
        <end position="67"/>
    </location>
</feature>
<dbReference type="SUPFAM" id="SSF55781">
    <property type="entry name" value="GAF domain-like"/>
    <property type="match status" value="1"/>
</dbReference>
<dbReference type="SUPFAM" id="SSF55785">
    <property type="entry name" value="PYP-like sensor domain (PAS domain)"/>
    <property type="match status" value="1"/>
</dbReference>
<evidence type="ECO:0000256" key="4">
    <source>
        <dbReference type="ARBA" id="ARBA00022679"/>
    </source>
</evidence>
<dbReference type="PANTHER" id="PTHR43304">
    <property type="entry name" value="PHYTOCHROME-LIKE PROTEIN CPH1"/>
    <property type="match status" value="1"/>
</dbReference>
<dbReference type="PRINTS" id="PR00344">
    <property type="entry name" value="BCTRLSENSOR"/>
</dbReference>
<evidence type="ECO:0000256" key="2">
    <source>
        <dbReference type="ARBA" id="ARBA00012438"/>
    </source>
</evidence>
<dbReference type="InterPro" id="IPR003594">
    <property type="entry name" value="HATPase_dom"/>
</dbReference>
<dbReference type="InterPro" id="IPR004358">
    <property type="entry name" value="Sig_transdc_His_kin-like_C"/>
</dbReference>
<dbReference type="PROSITE" id="PS50113">
    <property type="entry name" value="PAC"/>
    <property type="match status" value="1"/>
</dbReference>
<protein>
    <recommendedName>
        <fullName evidence="2">histidine kinase</fullName>
        <ecNumber evidence="2">2.7.13.3</ecNumber>
    </recommendedName>
</protein>
<dbReference type="InterPro" id="IPR005467">
    <property type="entry name" value="His_kinase_dom"/>
</dbReference>
<dbReference type="PROSITE" id="PS50109">
    <property type="entry name" value="HIS_KIN"/>
    <property type="match status" value="1"/>
</dbReference>
<feature type="domain" description="Histidine kinase" evidence="7">
    <location>
        <begin position="452"/>
        <end position="665"/>
    </location>
</feature>
<keyword evidence="11" id="KW-1185">Reference proteome</keyword>
<dbReference type="Pfam" id="PF01590">
    <property type="entry name" value="GAF"/>
    <property type="match status" value="1"/>
</dbReference>
<evidence type="ECO:0000256" key="1">
    <source>
        <dbReference type="ARBA" id="ARBA00000085"/>
    </source>
</evidence>
<dbReference type="NCBIfam" id="TIGR00229">
    <property type="entry name" value="sensory_box"/>
    <property type="match status" value="1"/>
</dbReference>
<dbReference type="SMART" id="SM00091">
    <property type="entry name" value="PAS"/>
    <property type="match status" value="1"/>
</dbReference>
<dbReference type="InterPro" id="IPR036890">
    <property type="entry name" value="HATPase_C_sf"/>
</dbReference>
<dbReference type="PANTHER" id="PTHR43304:SF1">
    <property type="entry name" value="PAC DOMAIN-CONTAINING PROTEIN"/>
    <property type="match status" value="1"/>
</dbReference>
<dbReference type="AlphaFoldDB" id="A0A3N6MTD1"/>
<dbReference type="InterPro" id="IPR036097">
    <property type="entry name" value="HisK_dim/P_sf"/>
</dbReference>
<dbReference type="SUPFAM" id="SSF47384">
    <property type="entry name" value="Homodimeric domain of signal transducing histidine kinase"/>
    <property type="match status" value="1"/>
</dbReference>
<evidence type="ECO:0000256" key="3">
    <source>
        <dbReference type="ARBA" id="ARBA00022553"/>
    </source>
</evidence>
<keyword evidence="5" id="KW-0418">Kinase</keyword>
<dbReference type="EMBL" id="REGA01000001">
    <property type="protein sequence ID" value="RQG98056.1"/>
    <property type="molecule type" value="Genomic_DNA"/>
</dbReference>
<evidence type="ECO:0000256" key="5">
    <source>
        <dbReference type="ARBA" id="ARBA00022777"/>
    </source>
</evidence>
<dbReference type="Gene3D" id="3.30.450.20">
    <property type="entry name" value="PAS domain"/>
    <property type="match status" value="1"/>
</dbReference>
<dbReference type="SMART" id="SM00388">
    <property type="entry name" value="HisKA"/>
    <property type="match status" value="1"/>
</dbReference>
<feature type="domain" description="PAC" evidence="9">
    <location>
        <begin position="220"/>
        <end position="271"/>
    </location>
</feature>
<dbReference type="PROSITE" id="PS50112">
    <property type="entry name" value="PAS"/>
    <property type="match status" value="1"/>
</dbReference>
<proteinExistence type="predicted"/>
<comment type="catalytic activity">
    <reaction evidence="1">
        <text>ATP + protein L-histidine = ADP + protein N-phospho-L-histidine.</text>
        <dbReference type="EC" id="2.7.13.3"/>
    </reaction>
</comment>
<evidence type="ECO:0000256" key="6">
    <source>
        <dbReference type="SAM" id="Phobius"/>
    </source>
</evidence>
<accession>A0A3N6MTD1</accession>
<dbReference type="GO" id="GO:0000155">
    <property type="term" value="F:phosphorelay sensor kinase activity"/>
    <property type="evidence" value="ECO:0007669"/>
    <property type="project" value="InterPro"/>
</dbReference>
<gene>
    <name evidence="10" type="ORF">EA473_02385</name>
</gene>
<dbReference type="FunFam" id="3.30.565.10:FF:000006">
    <property type="entry name" value="Sensor histidine kinase WalK"/>
    <property type="match status" value="1"/>
</dbReference>
<dbReference type="Pfam" id="PF02518">
    <property type="entry name" value="HATPase_c"/>
    <property type="match status" value="1"/>
</dbReference>
<evidence type="ECO:0000313" key="10">
    <source>
        <dbReference type="EMBL" id="RQG98056.1"/>
    </source>
</evidence>
<dbReference type="InterPro" id="IPR003661">
    <property type="entry name" value="HisK_dim/P_dom"/>
</dbReference>
<dbReference type="SMART" id="SM00387">
    <property type="entry name" value="HATPase_c"/>
    <property type="match status" value="1"/>
</dbReference>
<reference evidence="10 11" key="1">
    <citation type="submission" date="2018-10" db="EMBL/GenBank/DDBJ databases">
        <title>Natrarchaeobius chitinivorans gen. nov., sp. nov., and Natrarchaeobius haloalkaliphilus sp. nov., alkaliphilic, chitin-utilizing haloarchaea from hypersaline alkaline lakes.</title>
        <authorList>
            <person name="Sorokin D.Y."/>
            <person name="Elcheninov A.G."/>
            <person name="Kostrikina N.A."/>
            <person name="Bale N.J."/>
            <person name="Sinninghe Damste J.S."/>
            <person name="Khijniak T.V."/>
            <person name="Kublanov I.V."/>
            <person name="Toshchakov S.V."/>
        </authorList>
    </citation>
    <scope>NUCLEOTIDE SEQUENCE [LARGE SCALE GENOMIC DNA]</scope>
    <source>
        <strain evidence="10 11">AArcht4T</strain>
    </source>
</reference>
<evidence type="ECO:0000313" key="11">
    <source>
        <dbReference type="Proteomes" id="UP000282323"/>
    </source>
</evidence>
<dbReference type="OrthoDB" id="8127at2157"/>
<evidence type="ECO:0000259" key="7">
    <source>
        <dbReference type="PROSITE" id="PS50109"/>
    </source>
</evidence>
<dbReference type="Pfam" id="PF08448">
    <property type="entry name" value="PAS_4"/>
    <property type="match status" value="1"/>
</dbReference>
<keyword evidence="6" id="KW-0472">Membrane</keyword>
<dbReference type="Gene3D" id="3.30.565.10">
    <property type="entry name" value="Histidine kinase-like ATPase, C-terminal domain"/>
    <property type="match status" value="1"/>
</dbReference>
<evidence type="ECO:0000259" key="9">
    <source>
        <dbReference type="PROSITE" id="PS50113"/>
    </source>
</evidence>
<name>A0A3N6MTD1_NATCH</name>
<organism evidence="10 11">
    <name type="scientific">Natrarchaeobius chitinivorans</name>
    <dbReference type="NCBI Taxonomy" id="1679083"/>
    <lineage>
        <taxon>Archaea</taxon>
        <taxon>Methanobacteriati</taxon>
        <taxon>Methanobacteriota</taxon>
        <taxon>Stenosarchaea group</taxon>
        <taxon>Halobacteria</taxon>
        <taxon>Halobacteriales</taxon>
        <taxon>Natrialbaceae</taxon>
        <taxon>Natrarchaeobius</taxon>
    </lineage>
</organism>
<dbReference type="InterPro" id="IPR013656">
    <property type="entry name" value="PAS_4"/>
</dbReference>
<dbReference type="EC" id="2.7.13.3" evidence="2"/>
<dbReference type="InterPro" id="IPR000700">
    <property type="entry name" value="PAS-assoc_C"/>
</dbReference>
<keyword evidence="4" id="KW-0808">Transferase</keyword>
<keyword evidence="6" id="KW-0812">Transmembrane</keyword>
<dbReference type="Proteomes" id="UP000282323">
    <property type="component" value="Unassembled WGS sequence"/>
</dbReference>
<evidence type="ECO:0000259" key="8">
    <source>
        <dbReference type="PROSITE" id="PS50112"/>
    </source>
</evidence>
<dbReference type="Gene3D" id="1.10.287.130">
    <property type="match status" value="1"/>
</dbReference>
<sequence length="668" mass="74227">MLPRRRLLSAAGARRAIGLLGTLFIVFAVGRAIVVSGQGQPTVTTLVTSLMISVPGFLLVSGAYWLSRADIDPDFYPRIARWCLAGFGVMACLLVVYHLQPGESVSTRAPPILTALASVAGLAVGINDGRARTRTYEVETRNRQLERYREYTDDVLNAIRDVFYVLETDGTLHRWNDSLCEVTGYEDSEITSMHALEFFGENDHDPIAEAIEEGFETGSVQVEAELLTKDGASIPYEFAASTLTDPDGETVLAGIGRDVTERMDRERELTKRAHQQQVVADLGQTALETDDLDELMLETARRVTDTLDTDYCKVLELDEGSGELLLRQGVGWEEGLVGEATEPAVAEASQAAYTLANDRPIVVEDFETETRFTGPELLTSHDVRSGISTVIGPFDQPWGILGTHDTDSREFTEEDITFVQSISNVLAEAIERHHYQLELEESNERLEQFAHAASHDLQEPLRMVSSYVQLIDTRYGDELDDEGREFLEFAADGADRMRAMIDGLLEYSRVESQGEPFEGIDLDDVASDVRRDLEPRITDTDAEVRIEDLPRVEGDESQLRQVFQNLVKNAIEYSGDGRPRVHVSAEKNGTEWAVSVRDEGVGIDPSEQERIFDVFHRLDPHDDQPGSGIGLALCERIVERHGGEIWVESEPGEGATFSFTLPTTQDHE</sequence>
<dbReference type="InterPro" id="IPR035965">
    <property type="entry name" value="PAS-like_dom_sf"/>
</dbReference>
<dbReference type="InterPro" id="IPR003018">
    <property type="entry name" value="GAF"/>
</dbReference>
<dbReference type="SUPFAM" id="SSF55874">
    <property type="entry name" value="ATPase domain of HSP90 chaperone/DNA topoisomerase II/histidine kinase"/>
    <property type="match status" value="1"/>
</dbReference>
<feature type="domain" description="PAS" evidence="8">
    <location>
        <begin position="148"/>
        <end position="218"/>
    </location>
</feature>
<dbReference type="Gene3D" id="3.30.450.40">
    <property type="match status" value="1"/>
</dbReference>
<dbReference type="CDD" id="cd00130">
    <property type="entry name" value="PAS"/>
    <property type="match status" value="1"/>
</dbReference>
<dbReference type="InterPro" id="IPR052162">
    <property type="entry name" value="Sensor_kinase/Photoreceptor"/>
</dbReference>
<dbReference type="InterPro" id="IPR000014">
    <property type="entry name" value="PAS"/>
</dbReference>
<keyword evidence="6" id="KW-1133">Transmembrane helix</keyword>
<feature type="transmembrane region" description="Helical" evidence="6">
    <location>
        <begin position="79"/>
        <end position="97"/>
    </location>
</feature>
<comment type="caution">
    <text evidence="10">The sequence shown here is derived from an EMBL/GenBank/DDBJ whole genome shotgun (WGS) entry which is preliminary data.</text>
</comment>
<keyword evidence="3" id="KW-0597">Phosphoprotein</keyword>
<dbReference type="Pfam" id="PF00512">
    <property type="entry name" value="HisKA"/>
    <property type="match status" value="1"/>
</dbReference>
<dbReference type="InterPro" id="IPR029016">
    <property type="entry name" value="GAF-like_dom_sf"/>
</dbReference>